<protein>
    <submittedName>
        <fullName evidence="2">Uncharacterized protein</fullName>
    </submittedName>
</protein>
<dbReference type="GeneID" id="25907968"/>
<dbReference type="EMBL" id="KQ242189">
    <property type="protein sequence ID" value="KNC80171.1"/>
    <property type="molecule type" value="Genomic_DNA"/>
</dbReference>
<evidence type="ECO:0000256" key="1">
    <source>
        <dbReference type="SAM" id="Phobius"/>
    </source>
</evidence>
<keyword evidence="3" id="KW-1185">Reference proteome</keyword>
<keyword evidence="1" id="KW-1133">Transmembrane helix</keyword>
<feature type="transmembrane region" description="Helical" evidence="1">
    <location>
        <begin position="6"/>
        <end position="23"/>
    </location>
</feature>
<keyword evidence="1" id="KW-0812">Transmembrane</keyword>
<reference evidence="2 3" key="1">
    <citation type="submission" date="2011-02" db="EMBL/GenBank/DDBJ databases">
        <title>The Genome Sequence of Sphaeroforma arctica JP610.</title>
        <authorList>
            <consortium name="The Broad Institute Genome Sequencing Platform"/>
            <person name="Russ C."/>
            <person name="Cuomo C."/>
            <person name="Young S.K."/>
            <person name="Zeng Q."/>
            <person name="Gargeya S."/>
            <person name="Alvarado L."/>
            <person name="Berlin A."/>
            <person name="Chapman S.B."/>
            <person name="Chen Z."/>
            <person name="Freedman E."/>
            <person name="Gellesch M."/>
            <person name="Goldberg J."/>
            <person name="Griggs A."/>
            <person name="Gujja S."/>
            <person name="Heilman E."/>
            <person name="Heiman D."/>
            <person name="Howarth C."/>
            <person name="Mehta T."/>
            <person name="Neiman D."/>
            <person name="Pearson M."/>
            <person name="Roberts A."/>
            <person name="Saif S."/>
            <person name="Shea T."/>
            <person name="Shenoy N."/>
            <person name="Sisk P."/>
            <person name="Stolte C."/>
            <person name="Sykes S."/>
            <person name="White J."/>
            <person name="Yandava C."/>
            <person name="Burger G."/>
            <person name="Gray M.W."/>
            <person name="Holland P.W.H."/>
            <person name="King N."/>
            <person name="Lang F.B.F."/>
            <person name="Roger A.J."/>
            <person name="Ruiz-Trillo I."/>
            <person name="Haas B."/>
            <person name="Nusbaum C."/>
            <person name="Birren B."/>
        </authorList>
    </citation>
    <scope>NUCLEOTIDE SEQUENCE [LARGE SCALE GENOMIC DNA]</scope>
    <source>
        <strain evidence="2 3">JP610</strain>
    </source>
</reference>
<keyword evidence="1" id="KW-0472">Membrane</keyword>
<organism evidence="2 3">
    <name type="scientific">Sphaeroforma arctica JP610</name>
    <dbReference type="NCBI Taxonomy" id="667725"/>
    <lineage>
        <taxon>Eukaryota</taxon>
        <taxon>Ichthyosporea</taxon>
        <taxon>Ichthyophonida</taxon>
        <taxon>Sphaeroforma</taxon>
    </lineage>
</organism>
<dbReference type="AlphaFoldDB" id="A0A0L0FUF3"/>
<proteinExistence type="predicted"/>
<evidence type="ECO:0000313" key="3">
    <source>
        <dbReference type="Proteomes" id="UP000054560"/>
    </source>
</evidence>
<accession>A0A0L0FUF3</accession>
<name>A0A0L0FUF3_9EUKA</name>
<evidence type="ECO:0000313" key="2">
    <source>
        <dbReference type="EMBL" id="KNC80171.1"/>
    </source>
</evidence>
<dbReference type="Proteomes" id="UP000054560">
    <property type="component" value="Unassembled WGS sequence"/>
</dbReference>
<gene>
    <name evidence="2" type="ORF">SARC_07464</name>
</gene>
<dbReference type="RefSeq" id="XP_014154073.1">
    <property type="nucleotide sequence ID" value="XM_014298598.1"/>
</dbReference>
<sequence>MFVQSAHLRVPLFLFVIVLAVLFRHLHQTQMLDEYAQSPKITMDELLINKLLRNVSLVVSDCDNRIAAYSADSAVFSKNVRQLNERLAKESKQTKRVLTQEAFAALAESTSNYSIWVEQNVSIVASEMSQLLFDVRQLEAFVISVGTIDDYIEMARSANPIQAFFLRMPAPIPETALDTAIQAVQTSRTRCMEAMAKATDALSDPRQTVYTSLSHAKRLPNVAITKQSILWAGDSLLRNVYSALCRRHLWDEECEGSMVTNKLASDRSVAFHWAPSVYYQQPTALLNTGHYDKLVVSMGAWDLGKYFKSVDNWCDTLDRRMREWTVAAERSNTSVYWFRLHATYGETCAPDNKDCREANDPQRVSDFRACANASALAHNVAVIDTLELTEGLDPAVGYGPGEAVHTRGTLFEKEVDHFEKVFGWSDTDTATSKSGEITAQSIH</sequence>